<proteinExistence type="predicted"/>
<comment type="caution">
    <text evidence="7">The sequence shown here is derived from an EMBL/GenBank/DDBJ whole genome shotgun (WGS) entry which is preliminary data.</text>
</comment>
<keyword evidence="3 5" id="KW-1133">Transmembrane helix</keyword>
<evidence type="ECO:0000259" key="6">
    <source>
        <dbReference type="Pfam" id="PF04893"/>
    </source>
</evidence>
<name>A0ABX3MQ61_9RHOB</name>
<organism evidence="7 8">
    <name type="scientific">Thioclava marina</name>
    <dbReference type="NCBI Taxonomy" id="1915077"/>
    <lineage>
        <taxon>Bacteria</taxon>
        <taxon>Pseudomonadati</taxon>
        <taxon>Pseudomonadota</taxon>
        <taxon>Alphaproteobacteria</taxon>
        <taxon>Rhodobacterales</taxon>
        <taxon>Paracoccaceae</taxon>
        <taxon>Thioclava</taxon>
    </lineage>
</organism>
<evidence type="ECO:0000256" key="3">
    <source>
        <dbReference type="ARBA" id="ARBA00022989"/>
    </source>
</evidence>
<reference evidence="7 8" key="1">
    <citation type="submission" date="2016-11" db="EMBL/GenBank/DDBJ databases">
        <title>A multilocus sequence analysis scheme for characterization of bacteria in the genus Thioclava.</title>
        <authorList>
            <person name="Liu Y."/>
            <person name="Shao Z."/>
        </authorList>
    </citation>
    <scope>NUCLEOTIDE SEQUENCE [LARGE SCALE GENOMIC DNA]</scope>
    <source>
        <strain evidence="7 8">11.10-0-13</strain>
    </source>
</reference>
<gene>
    <name evidence="7" type="ORF">BMG00_00390</name>
</gene>
<evidence type="ECO:0000256" key="5">
    <source>
        <dbReference type="SAM" id="Phobius"/>
    </source>
</evidence>
<keyword evidence="4 5" id="KW-0472">Membrane</keyword>
<evidence type="ECO:0000256" key="4">
    <source>
        <dbReference type="ARBA" id="ARBA00023136"/>
    </source>
</evidence>
<protein>
    <recommendedName>
        <fullName evidence="6">Yip1 domain-containing protein</fullName>
    </recommendedName>
</protein>
<dbReference type="RefSeq" id="WP_078573046.1">
    <property type="nucleotide sequence ID" value="NZ_MPZS01000001.1"/>
</dbReference>
<dbReference type="Pfam" id="PF04893">
    <property type="entry name" value="Yip1"/>
    <property type="match status" value="1"/>
</dbReference>
<sequence>MAASDDILRTYRHPRVVMREHLARPASEPRALVFLLLALTVIFIGQWPRLSRLAHEMPDQPMVGLVMGTMLALLATVPIFYLIAALGHLVAKAMGGQGSWYGARLALFWALLAVSPLMLLQGLVAGFIGIGPQLSLVSLLVGVAFVLFWIVGLRVAEFEGKSR</sequence>
<dbReference type="InterPro" id="IPR006977">
    <property type="entry name" value="Yip1_dom"/>
</dbReference>
<dbReference type="EMBL" id="MPZS01000001">
    <property type="protein sequence ID" value="OOY12364.1"/>
    <property type="molecule type" value="Genomic_DNA"/>
</dbReference>
<keyword evidence="8" id="KW-1185">Reference proteome</keyword>
<evidence type="ECO:0000256" key="1">
    <source>
        <dbReference type="ARBA" id="ARBA00004141"/>
    </source>
</evidence>
<feature type="transmembrane region" description="Helical" evidence="5">
    <location>
        <begin position="31"/>
        <end position="50"/>
    </location>
</feature>
<keyword evidence="2 5" id="KW-0812">Transmembrane</keyword>
<feature type="transmembrane region" description="Helical" evidence="5">
    <location>
        <begin position="136"/>
        <end position="156"/>
    </location>
</feature>
<feature type="domain" description="Yip1" evidence="6">
    <location>
        <begin position="10"/>
        <end position="156"/>
    </location>
</feature>
<feature type="transmembrane region" description="Helical" evidence="5">
    <location>
        <begin position="62"/>
        <end position="84"/>
    </location>
</feature>
<evidence type="ECO:0000313" key="7">
    <source>
        <dbReference type="EMBL" id="OOY12364.1"/>
    </source>
</evidence>
<feature type="transmembrane region" description="Helical" evidence="5">
    <location>
        <begin position="105"/>
        <end position="130"/>
    </location>
</feature>
<accession>A0ABX3MQ61</accession>
<dbReference type="Proteomes" id="UP000242224">
    <property type="component" value="Unassembled WGS sequence"/>
</dbReference>
<evidence type="ECO:0000256" key="2">
    <source>
        <dbReference type="ARBA" id="ARBA00022692"/>
    </source>
</evidence>
<comment type="subcellular location">
    <subcellularLocation>
        <location evidence="1">Membrane</location>
        <topology evidence="1">Multi-pass membrane protein</topology>
    </subcellularLocation>
</comment>
<evidence type="ECO:0000313" key="8">
    <source>
        <dbReference type="Proteomes" id="UP000242224"/>
    </source>
</evidence>